<gene>
    <name evidence="2" type="ORF">PL8927_900185</name>
</gene>
<name>A0A7Z9BZY0_9CYAN</name>
<dbReference type="SUPFAM" id="SSF51905">
    <property type="entry name" value="FAD/NAD(P)-binding domain"/>
    <property type="match status" value="1"/>
</dbReference>
<dbReference type="PANTHER" id="PTHR16128:SF5">
    <property type="entry name" value="FAD_NAD(P)-BINDING OXIDOREDUCTASE FAMILY PROTEIN"/>
    <property type="match status" value="1"/>
</dbReference>
<dbReference type="Gene3D" id="3.90.660.10">
    <property type="match status" value="1"/>
</dbReference>
<feature type="domain" description="Amine oxidase" evidence="1">
    <location>
        <begin position="107"/>
        <end position="344"/>
    </location>
</feature>
<keyword evidence="3" id="KW-1185">Reference proteome</keyword>
<dbReference type="EMBL" id="CZCU02000169">
    <property type="protein sequence ID" value="VXD25919.1"/>
    <property type="molecule type" value="Genomic_DNA"/>
</dbReference>
<dbReference type="Pfam" id="PF13450">
    <property type="entry name" value="NAD_binding_8"/>
    <property type="match status" value="1"/>
</dbReference>
<dbReference type="RefSeq" id="WP_197047575.1">
    <property type="nucleotide sequence ID" value="NZ_LR734888.1"/>
</dbReference>
<accession>A0A7Z9BZY0</accession>
<protein>
    <recommendedName>
        <fullName evidence="1">Amine oxidase domain-containing protein</fullName>
    </recommendedName>
</protein>
<dbReference type="GO" id="GO:0016491">
    <property type="term" value="F:oxidoreductase activity"/>
    <property type="evidence" value="ECO:0007669"/>
    <property type="project" value="InterPro"/>
</dbReference>
<dbReference type="PRINTS" id="PR00419">
    <property type="entry name" value="ADXRDTASE"/>
</dbReference>
<dbReference type="InterPro" id="IPR002937">
    <property type="entry name" value="Amino_oxidase"/>
</dbReference>
<reference evidence="2" key="1">
    <citation type="submission" date="2019-10" db="EMBL/GenBank/DDBJ databases">
        <authorList>
            <consortium name="Genoscope - CEA"/>
            <person name="William W."/>
        </authorList>
    </citation>
    <scope>NUCLEOTIDE SEQUENCE [LARGE SCALE GENOMIC DNA]</scope>
    <source>
        <strain evidence="2">BBR_PRJEB10992</strain>
    </source>
</reference>
<evidence type="ECO:0000313" key="2">
    <source>
        <dbReference type="EMBL" id="VXD25919.1"/>
    </source>
</evidence>
<proteinExistence type="predicted"/>
<evidence type="ECO:0000259" key="1">
    <source>
        <dbReference type="Pfam" id="PF01593"/>
    </source>
</evidence>
<dbReference type="Pfam" id="PF01593">
    <property type="entry name" value="Amino_oxidase"/>
    <property type="match status" value="1"/>
</dbReference>
<dbReference type="Gene3D" id="3.50.50.60">
    <property type="entry name" value="FAD/NAD(P)-binding domain"/>
    <property type="match status" value="1"/>
</dbReference>
<comment type="caution">
    <text evidence="2">The sequence shown here is derived from an EMBL/GenBank/DDBJ whole genome shotgun (WGS) entry which is preliminary data.</text>
</comment>
<organism evidence="2 3">
    <name type="scientific">Planktothrix serta PCC 8927</name>
    <dbReference type="NCBI Taxonomy" id="671068"/>
    <lineage>
        <taxon>Bacteria</taxon>
        <taxon>Bacillati</taxon>
        <taxon>Cyanobacteriota</taxon>
        <taxon>Cyanophyceae</taxon>
        <taxon>Oscillatoriophycideae</taxon>
        <taxon>Oscillatoriales</taxon>
        <taxon>Microcoleaceae</taxon>
        <taxon>Planktothrix</taxon>
    </lineage>
</organism>
<dbReference type="AlphaFoldDB" id="A0A7Z9BZY0"/>
<evidence type="ECO:0000313" key="3">
    <source>
        <dbReference type="Proteomes" id="UP000184550"/>
    </source>
</evidence>
<dbReference type="InterPro" id="IPR036188">
    <property type="entry name" value="FAD/NAD-bd_sf"/>
</dbReference>
<dbReference type="PANTHER" id="PTHR16128">
    <property type="entry name" value="FAD/NAD(P)-BINDING OXIDOREDUCTASE FAMILY PROTEIN"/>
    <property type="match status" value="1"/>
</dbReference>
<dbReference type="Proteomes" id="UP000184550">
    <property type="component" value="Unassembled WGS sequence"/>
</dbReference>
<sequence>MNSIIFDVAVIGAGASGLTCAQQLQNAGYSVIVLDKSRGVGGRMATRRIAGTRADHGVRYLEPQGEKLQQLIQYLKTSEPLENQLQLWTNTLYEFKENQLQPSTISQPYYIIPSGMSTVGKILAQGLNIRLSSRVESLTITPENTWQCQIELSDNNTELPHTVTAKSLVIAIPAPQASILIADSNIAVEPNFLDSIKSVEYAPCITVIAGYSTAKQNNLPEWKAVNFSDDQILDWVGVDSSKRLNATQPIFVIQSNSNFAEQYLEASDLNAVAKKLIHQAANTLFPGLDTPEWIQVHRWRYAFCQKPLSVSCLTTIIPLPLVCAGDWCGGNKIESALKSGTQAAHWLQTQTHLLKNL</sequence>